<proteinExistence type="predicted"/>
<evidence type="ECO:0000313" key="1">
    <source>
        <dbReference type="EMBL" id="KNC28063.1"/>
    </source>
</evidence>
<reference evidence="1 2" key="1">
    <citation type="journal article" date="2015" name="Nat. Commun.">
        <title>Lucilia cuprina genome unlocks parasitic fly biology to underpin future interventions.</title>
        <authorList>
            <person name="Anstead C.A."/>
            <person name="Korhonen P.K."/>
            <person name="Young N.D."/>
            <person name="Hall R.S."/>
            <person name="Jex A.R."/>
            <person name="Murali S.C."/>
            <person name="Hughes D.S."/>
            <person name="Lee S.F."/>
            <person name="Perry T."/>
            <person name="Stroehlein A.J."/>
            <person name="Ansell B.R."/>
            <person name="Breugelmans B."/>
            <person name="Hofmann A."/>
            <person name="Qu J."/>
            <person name="Dugan S."/>
            <person name="Lee S.L."/>
            <person name="Chao H."/>
            <person name="Dinh H."/>
            <person name="Han Y."/>
            <person name="Doddapaneni H.V."/>
            <person name="Worley K.C."/>
            <person name="Muzny D.M."/>
            <person name="Ioannidis P."/>
            <person name="Waterhouse R.M."/>
            <person name="Zdobnov E.M."/>
            <person name="James P.J."/>
            <person name="Bagnall N.H."/>
            <person name="Kotze A.C."/>
            <person name="Gibbs R.A."/>
            <person name="Richards S."/>
            <person name="Batterham P."/>
            <person name="Gasser R.B."/>
        </authorList>
    </citation>
    <scope>NUCLEOTIDE SEQUENCE [LARGE SCALE GENOMIC DNA]</scope>
    <source>
        <strain evidence="1 2">LS</strain>
        <tissue evidence="1">Full body</tissue>
    </source>
</reference>
<dbReference type="EMBL" id="JRES01000826">
    <property type="protein sequence ID" value="KNC28063.1"/>
    <property type="molecule type" value="Genomic_DNA"/>
</dbReference>
<name>A0A0L0C6L7_LUCCU</name>
<protein>
    <submittedName>
        <fullName evidence="1">Uncharacterized protein</fullName>
    </submittedName>
</protein>
<organism evidence="1 2">
    <name type="scientific">Lucilia cuprina</name>
    <name type="common">Green bottle fly</name>
    <name type="synonym">Australian sheep blowfly</name>
    <dbReference type="NCBI Taxonomy" id="7375"/>
    <lineage>
        <taxon>Eukaryota</taxon>
        <taxon>Metazoa</taxon>
        <taxon>Ecdysozoa</taxon>
        <taxon>Arthropoda</taxon>
        <taxon>Hexapoda</taxon>
        <taxon>Insecta</taxon>
        <taxon>Pterygota</taxon>
        <taxon>Neoptera</taxon>
        <taxon>Endopterygota</taxon>
        <taxon>Diptera</taxon>
        <taxon>Brachycera</taxon>
        <taxon>Muscomorpha</taxon>
        <taxon>Oestroidea</taxon>
        <taxon>Calliphoridae</taxon>
        <taxon>Luciliinae</taxon>
        <taxon>Lucilia</taxon>
    </lineage>
</organism>
<dbReference type="Proteomes" id="UP000037069">
    <property type="component" value="Unassembled WGS sequence"/>
</dbReference>
<accession>A0A0L0C6L7</accession>
<keyword evidence="2" id="KW-1185">Reference proteome</keyword>
<gene>
    <name evidence="1" type="ORF">FF38_04438</name>
</gene>
<sequence>MGAFLDENISAIQQALTNLDVEEYIKVERVTPQEGVISPLLSLVVVNSILMELDSRGIKVVGETDCQRPNSPVKDLTGEKNITCNKVEIVQNILNVVNTTFNIPENADKIVLATVLLHNFLILNNDSQNPEEIGQEFLEDVKLLRSNHSTTEAFDIRETLKEDMHDTFIDAKCRFSRLTRVWMGSSIHNM</sequence>
<dbReference type="AlphaFoldDB" id="A0A0L0C6L7"/>
<evidence type="ECO:0000313" key="2">
    <source>
        <dbReference type="Proteomes" id="UP000037069"/>
    </source>
</evidence>
<comment type="caution">
    <text evidence="1">The sequence shown here is derived from an EMBL/GenBank/DDBJ whole genome shotgun (WGS) entry which is preliminary data.</text>
</comment>